<dbReference type="InterPro" id="IPR009290">
    <property type="entry name" value="Radial_spoke_3"/>
</dbReference>
<organism evidence="10 11">
    <name type="scientific">Amphibalanus amphitrite</name>
    <name type="common">Striped barnacle</name>
    <name type="synonym">Balanus amphitrite</name>
    <dbReference type="NCBI Taxonomy" id="1232801"/>
    <lineage>
        <taxon>Eukaryota</taxon>
        <taxon>Metazoa</taxon>
        <taxon>Ecdysozoa</taxon>
        <taxon>Arthropoda</taxon>
        <taxon>Crustacea</taxon>
        <taxon>Multicrustacea</taxon>
        <taxon>Cirripedia</taxon>
        <taxon>Thoracica</taxon>
        <taxon>Thoracicalcarea</taxon>
        <taxon>Balanomorpha</taxon>
        <taxon>Balanoidea</taxon>
        <taxon>Balanidae</taxon>
        <taxon>Amphibalaninae</taxon>
        <taxon>Amphibalanus</taxon>
    </lineage>
</organism>
<evidence type="ECO:0000256" key="4">
    <source>
        <dbReference type="ARBA" id="ARBA00022553"/>
    </source>
</evidence>
<dbReference type="PANTHER" id="PTHR21648:SF0">
    <property type="entry name" value="RADIAL SPOKE HEAD PROTEIN 3 HOMOLOG"/>
    <property type="match status" value="1"/>
</dbReference>
<dbReference type="GO" id="GO:0005929">
    <property type="term" value="C:cilium"/>
    <property type="evidence" value="ECO:0007669"/>
    <property type="project" value="TreeGrafter"/>
</dbReference>
<dbReference type="AlphaFoldDB" id="A0A6A4VZC8"/>
<evidence type="ECO:0000256" key="9">
    <source>
        <dbReference type="SAM" id="MobiDB-lite"/>
    </source>
</evidence>
<dbReference type="PANTHER" id="PTHR21648">
    <property type="entry name" value="FLAGELLAR RADIAL SPOKE PROTEIN 3"/>
    <property type="match status" value="1"/>
</dbReference>
<evidence type="ECO:0000256" key="6">
    <source>
        <dbReference type="ARBA" id="ARBA00023069"/>
    </source>
</evidence>
<feature type="region of interest" description="Disordered" evidence="9">
    <location>
        <begin position="213"/>
        <end position="242"/>
    </location>
</feature>
<reference evidence="10 11" key="1">
    <citation type="submission" date="2019-07" db="EMBL/GenBank/DDBJ databases">
        <title>Draft genome assembly of a fouling barnacle, Amphibalanus amphitrite (Darwin, 1854): The first reference genome for Thecostraca.</title>
        <authorList>
            <person name="Kim W."/>
        </authorList>
    </citation>
    <scope>NUCLEOTIDE SEQUENCE [LARGE SCALE GENOMIC DNA]</scope>
    <source>
        <strain evidence="10">SNU_AA5</strain>
        <tissue evidence="10">Soma without cirri and trophi</tissue>
    </source>
</reference>
<feature type="compositionally biased region" description="Basic and acidic residues" evidence="9">
    <location>
        <begin position="215"/>
        <end position="231"/>
    </location>
</feature>
<name>A0A6A4VZC8_AMPAM</name>
<keyword evidence="6" id="KW-0969">Cilium</keyword>
<sequence length="414" mass="46537">MGGPSLTDIIRYQEARRRDAGLQNGPAARRGLGTGRRRDERVRTPPAVAGRKHYRVQTEPYLEEVSGHYTAYTTHHSKHYRVQTEPYLEEVSRHYTLHTTHHSKHYRVQTEPYLEEIRDRRVEADRAVQTDPLLDRPSTPLFVPSKTGADVATQIYEGDLFDFELESAPILEVLVGKTVEQSLLEVMEEEELETLKEHQRRFEERRQAELAEQQRLAERERRHVEEKERRMSQRRSALEQETETEAKVAASALAQSYLADMVPAVFSNLRQKGFFFNGVERDIEMTFMPWLRDAVEQELDKVLTGREVLDELILDAVRKRREELEQRPSLSARLPPAPLAEPAAEPSAAAADGDGPVSAAASAAGGPAGDEAEDDSEEEEADDSGEEEAAADEGSDDDDAGKGAEEGAPDDDEP</sequence>
<proteinExistence type="inferred from homology"/>
<comment type="similarity">
    <text evidence="2">Belongs to the flagellar radial spoke RSP3 family.</text>
</comment>
<keyword evidence="3" id="KW-0963">Cytoplasm</keyword>
<feature type="region of interest" description="Disordered" evidence="9">
    <location>
        <begin position="17"/>
        <end position="50"/>
    </location>
</feature>
<keyword evidence="8" id="KW-0966">Cell projection</keyword>
<evidence type="ECO:0000313" key="10">
    <source>
        <dbReference type="EMBL" id="KAF0299515.1"/>
    </source>
</evidence>
<dbReference type="EMBL" id="VIIS01001359">
    <property type="protein sequence ID" value="KAF0299515.1"/>
    <property type="molecule type" value="Genomic_DNA"/>
</dbReference>
<evidence type="ECO:0000313" key="11">
    <source>
        <dbReference type="Proteomes" id="UP000440578"/>
    </source>
</evidence>
<comment type="subcellular location">
    <subcellularLocation>
        <location evidence="1">Cytoplasm</location>
        <location evidence="1">Cytoskeleton</location>
        <location evidence="1">Flagellum axoneme</location>
    </subcellularLocation>
</comment>
<feature type="compositionally biased region" description="Low complexity" evidence="9">
    <location>
        <begin position="340"/>
        <end position="365"/>
    </location>
</feature>
<feature type="compositionally biased region" description="Acidic residues" evidence="9">
    <location>
        <begin position="370"/>
        <end position="399"/>
    </location>
</feature>
<evidence type="ECO:0000256" key="3">
    <source>
        <dbReference type="ARBA" id="ARBA00022490"/>
    </source>
</evidence>
<keyword evidence="5" id="KW-0282">Flagellum</keyword>
<evidence type="ECO:0000256" key="5">
    <source>
        <dbReference type="ARBA" id="ARBA00022846"/>
    </source>
</evidence>
<keyword evidence="11" id="KW-1185">Reference proteome</keyword>
<evidence type="ECO:0000256" key="7">
    <source>
        <dbReference type="ARBA" id="ARBA00023212"/>
    </source>
</evidence>
<dbReference type="Pfam" id="PF06098">
    <property type="entry name" value="Radial_spoke_3"/>
    <property type="match status" value="1"/>
</dbReference>
<accession>A0A6A4VZC8</accession>
<evidence type="ECO:0000256" key="2">
    <source>
        <dbReference type="ARBA" id="ARBA00006737"/>
    </source>
</evidence>
<evidence type="ECO:0000256" key="8">
    <source>
        <dbReference type="ARBA" id="ARBA00023273"/>
    </source>
</evidence>
<gene>
    <name evidence="10" type="primary">RSPH3</name>
    <name evidence="10" type="ORF">FJT64_003485</name>
</gene>
<feature type="region of interest" description="Disordered" evidence="9">
    <location>
        <begin position="322"/>
        <end position="414"/>
    </location>
</feature>
<dbReference type="Proteomes" id="UP000440578">
    <property type="component" value="Unassembled WGS sequence"/>
</dbReference>
<evidence type="ECO:0000256" key="1">
    <source>
        <dbReference type="ARBA" id="ARBA00004611"/>
    </source>
</evidence>
<dbReference type="OrthoDB" id="6381495at2759"/>
<protein>
    <submittedName>
        <fullName evidence="10">Radial spoke head protein 3</fullName>
    </submittedName>
</protein>
<keyword evidence="4" id="KW-0597">Phosphoprotein</keyword>
<comment type="caution">
    <text evidence="10">The sequence shown here is derived from an EMBL/GenBank/DDBJ whole genome shotgun (WGS) entry which is preliminary data.</text>
</comment>
<keyword evidence="7" id="KW-0206">Cytoskeleton</keyword>